<dbReference type="RefSeq" id="XP_001010774.2">
    <property type="nucleotide sequence ID" value="XM_001010774.2"/>
</dbReference>
<dbReference type="HOGENOM" id="CLU_006244_0_0_1"/>
<dbReference type="InParanoid" id="Q22YZ2"/>
<evidence type="ECO:0000313" key="2">
    <source>
        <dbReference type="Proteomes" id="UP000009168"/>
    </source>
</evidence>
<proteinExistence type="predicted"/>
<evidence type="ECO:0000313" key="1">
    <source>
        <dbReference type="EMBL" id="EAR90529.2"/>
    </source>
</evidence>
<dbReference type="AlphaFoldDB" id="Q22YZ2"/>
<dbReference type="eggNOG" id="KOG4308">
    <property type="taxonomic scope" value="Eukaryota"/>
</dbReference>
<dbReference type="InterPro" id="IPR032675">
    <property type="entry name" value="LRR_dom_sf"/>
</dbReference>
<keyword evidence="2" id="KW-1185">Reference proteome</keyword>
<dbReference type="InterPro" id="IPR052394">
    <property type="entry name" value="LRR-containing"/>
</dbReference>
<organism evidence="1 2">
    <name type="scientific">Tetrahymena thermophila (strain SB210)</name>
    <dbReference type="NCBI Taxonomy" id="312017"/>
    <lineage>
        <taxon>Eukaryota</taxon>
        <taxon>Sar</taxon>
        <taxon>Alveolata</taxon>
        <taxon>Ciliophora</taxon>
        <taxon>Intramacronucleata</taxon>
        <taxon>Oligohymenophorea</taxon>
        <taxon>Hymenostomatida</taxon>
        <taxon>Tetrahymenina</taxon>
        <taxon>Tetrahymenidae</taxon>
        <taxon>Tetrahymena</taxon>
    </lineage>
</organism>
<dbReference type="KEGG" id="tet:TTHERM_00118770"/>
<reference evidence="2" key="1">
    <citation type="journal article" date="2006" name="PLoS Biol.">
        <title>Macronuclear genome sequence of the ciliate Tetrahymena thermophila, a model eukaryote.</title>
        <authorList>
            <person name="Eisen J.A."/>
            <person name="Coyne R.S."/>
            <person name="Wu M."/>
            <person name="Wu D."/>
            <person name="Thiagarajan M."/>
            <person name="Wortman J.R."/>
            <person name="Badger J.H."/>
            <person name="Ren Q."/>
            <person name="Amedeo P."/>
            <person name="Jones K.M."/>
            <person name="Tallon L.J."/>
            <person name="Delcher A.L."/>
            <person name="Salzberg S.L."/>
            <person name="Silva J.C."/>
            <person name="Haas B.J."/>
            <person name="Majoros W.H."/>
            <person name="Farzad M."/>
            <person name="Carlton J.M."/>
            <person name="Smith R.K. Jr."/>
            <person name="Garg J."/>
            <person name="Pearlman R.E."/>
            <person name="Karrer K.M."/>
            <person name="Sun L."/>
            <person name="Manning G."/>
            <person name="Elde N.C."/>
            <person name="Turkewitz A.P."/>
            <person name="Asai D.J."/>
            <person name="Wilkes D.E."/>
            <person name="Wang Y."/>
            <person name="Cai H."/>
            <person name="Collins K."/>
            <person name="Stewart B.A."/>
            <person name="Lee S.R."/>
            <person name="Wilamowska K."/>
            <person name="Weinberg Z."/>
            <person name="Ruzzo W.L."/>
            <person name="Wloga D."/>
            <person name="Gaertig J."/>
            <person name="Frankel J."/>
            <person name="Tsao C.-C."/>
            <person name="Gorovsky M.A."/>
            <person name="Keeling P.J."/>
            <person name="Waller R.F."/>
            <person name="Patron N.J."/>
            <person name="Cherry J.M."/>
            <person name="Stover N.A."/>
            <person name="Krieger C.J."/>
            <person name="del Toro C."/>
            <person name="Ryder H.F."/>
            <person name="Williamson S.C."/>
            <person name="Barbeau R.A."/>
            <person name="Hamilton E.P."/>
            <person name="Orias E."/>
        </authorList>
    </citation>
    <scope>NUCLEOTIDE SEQUENCE [LARGE SCALE GENOMIC DNA]</scope>
    <source>
        <strain evidence="2">SB210</strain>
    </source>
</reference>
<name>Q22YZ2_TETTS</name>
<protein>
    <recommendedName>
        <fullName evidence="3">Leucine rich repeat protein</fullName>
    </recommendedName>
</protein>
<dbReference type="PANTHER" id="PTHR24114">
    <property type="entry name" value="LEUCINE RICH REPEAT FAMILY PROTEIN"/>
    <property type="match status" value="1"/>
</dbReference>
<dbReference type="PROSITE" id="PS51450">
    <property type="entry name" value="LRR"/>
    <property type="match status" value="3"/>
</dbReference>
<dbReference type="SMART" id="SM00368">
    <property type="entry name" value="LRR_RI"/>
    <property type="match status" value="3"/>
</dbReference>
<dbReference type="Proteomes" id="UP000009168">
    <property type="component" value="Unassembled WGS sequence"/>
</dbReference>
<accession>Q22YZ2</accession>
<gene>
    <name evidence="1" type="ORF">TTHERM_00118770</name>
</gene>
<dbReference type="InterPro" id="IPR001611">
    <property type="entry name" value="Leu-rich_rpt"/>
</dbReference>
<sequence>MTSLPPAMRDLSYSPIIQPLMDKRINQFLEKSVSSQRLSKKIIFCSLENRSSIKQIFSSSLSTMNSVDVKKTPIRSIAESKYKSQSPGWENSLINQKLNQKDFKSFTINQSKTQKKRDLNSICQYDIFGKSIKISLKKQIKSKMTAAKEANISSLLNFEQISDRDIIKNSIKLSPYKSVQRQSIKSLVYLQSSPSQNLDSSRNCMPNINFKNKDSKKSQHSIRNLKQLNISNISNKCNSNDEDITFLKESENSNLIQKKLGIDSFFFQEDSIESNQNQNVIDLSYKTISEKFAKIIIQILNRPNKSNFTVLKLKNNNLTSQILEILFSQLPQQIQEIDLQSNNLGSQDLSLCLNPLSQKSFYSNLKILNLENNNIGDIGFNQIYSALLEYNLSVLNLSQNCLTDGCMECFSNFLKNTEFNELYISQNNITSEGALCLAQGLEGNNSLQVLDLSKNNIGFPQGLNACLNIVNSISNKNSKLKHLDLSYNNISIEESVEISTSIQKNKTLFGIHYLGNEGNWYFDSKGYMKQNEQSQEQEPDIQHQRIEGLQTRTNSQQNNLKNGVCWICDGWVEFTFEIFTQQSSSFCKYPVFLHFQFDNYQPCLMKHDLNNPTRFFLTRMCPPNKEILFFFTNIDSKIVYHAKEYQKILFLANEHPEIIFFSHGDKMELQDNSNSIVTPQKTKSANKFFELQYSGKNVQFQTPLFINKIKTVKSSNLFSNKYESLIMCKPRKEEKIYYLNLDNSWSIKTSIFLSSIRDYDHLINRCFEFDWENSKINTILNSFLNNLEEKQEVKELFKNHYNLLINFYKYHSSIGMIGDIPTISQSQFLALANKMKLTDGKLYKTVDIDYNFISAISNTDKERNYLNPEKAVIRFQFLELIVRIICDKYMRKGNCKSIQKAIQKFFDKKSIKSVIEEIEDPQKWRDERFWNEGCEQVLKNYMDTIQEIWHRWADSKKEEKRNLKFQKSMSIYEFTDMVKQFKLLSESFTEKDVQIMFNLSIMIQIDEINNNKFINMSFIEFLEALGRVAEKKILIPLEMLKSIQNFGETDQIKLEYKLELLLNHLKENMQKRTDKKISERTLKLGRSISNFILPTFSRQDLPKQFQKINQNFQDYFIQYQLEYSSRDS</sequence>
<dbReference type="OrthoDB" id="429162at2759"/>
<dbReference type="SUPFAM" id="SSF52047">
    <property type="entry name" value="RNI-like"/>
    <property type="match status" value="1"/>
</dbReference>
<dbReference type="Pfam" id="PF13516">
    <property type="entry name" value="LRR_6"/>
    <property type="match status" value="4"/>
</dbReference>
<evidence type="ECO:0008006" key="3">
    <source>
        <dbReference type="Google" id="ProtNLM"/>
    </source>
</evidence>
<dbReference type="GeneID" id="7845726"/>
<dbReference type="PANTHER" id="PTHR24114:SF2">
    <property type="entry name" value="F-BOX DOMAIN-CONTAINING PROTEIN-RELATED"/>
    <property type="match status" value="1"/>
</dbReference>
<dbReference type="Gene3D" id="3.80.10.10">
    <property type="entry name" value="Ribonuclease Inhibitor"/>
    <property type="match status" value="1"/>
</dbReference>
<dbReference type="EMBL" id="GG662798">
    <property type="protein sequence ID" value="EAR90529.2"/>
    <property type="molecule type" value="Genomic_DNA"/>
</dbReference>